<dbReference type="STRING" id="1073328.SAMN05216294_1556"/>
<dbReference type="Gene3D" id="2.60.120.10">
    <property type="entry name" value="Jelly Rolls"/>
    <property type="match status" value="2"/>
</dbReference>
<dbReference type="InterPro" id="IPR041602">
    <property type="entry name" value="Quercetinase_C"/>
</dbReference>
<dbReference type="AlphaFoldDB" id="A0A1H2QHL8"/>
<accession>A0A1H2QHL8</accession>
<dbReference type="InterPro" id="IPR014710">
    <property type="entry name" value="RmlC-like_jellyroll"/>
</dbReference>
<protein>
    <recommendedName>
        <fullName evidence="1">Quercetin 2,3-dioxygenase C-terminal cupin domain-containing protein</fullName>
    </recommendedName>
</protein>
<evidence type="ECO:0000259" key="1">
    <source>
        <dbReference type="Pfam" id="PF17954"/>
    </source>
</evidence>
<organism evidence="2 3">
    <name type="scientific">Flagellimonas zhangzhouensis</name>
    <dbReference type="NCBI Taxonomy" id="1073328"/>
    <lineage>
        <taxon>Bacteria</taxon>
        <taxon>Pseudomonadati</taxon>
        <taxon>Bacteroidota</taxon>
        <taxon>Flavobacteriia</taxon>
        <taxon>Flavobacteriales</taxon>
        <taxon>Flavobacteriaceae</taxon>
        <taxon>Flagellimonas</taxon>
    </lineage>
</organism>
<feature type="domain" description="Quercetin 2,3-dioxygenase C-terminal cupin" evidence="1">
    <location>
        <begin position="146"/>
        <end position="218"/>
    </location>
</feature>
<proteinExistence type="predicted"/>
<dbReference type="EMBL" id="FNMY01000001">
    <property type="protein sequence ID" value="SDW05939.1"/>
    <property type="molecule type" value="Genomic_DNA"/>
</dbReference>
<dbReference type="InterPro" id="IPR011051">
    <property type="entry name" value="RmlC_Cupin_sf"/>
</dbReference>
<dbReference type="Pfam" id="PF17954">
    <property type="entry name" value="Pirin_C_2"/>
    <property type="match status" value="1"/>
</dbReference>
<keyword evidence="3" id="KW-1185">Reference proteome</keyword>
<dbReference type="OrthoDB" id="321327at2"/>
<gene>
    <name evidence="2" type="ORF">SAMN04487892_0207</name>
</gene>
<reference evidence="3" key="1">
    <citation type="submission" date="2016-10" db="EMBL/GenBank/DDBJ databases">
        <authorList>
            <person name="Varghese N."/>
            <person name="Submissions S."/>
        </authorList>
    </citation>
    <scope>NUCLEOTIDE SEQUENCE [LARGE SCALE GENOMIC DNA]</scope>
    <source>
        <strain evidence="3">DSM 25030</strain>
    </source>
</reference>
<evidence type="ECO:0000313" key="3">
    <source>
        <dbReference type="Proteomes" id="UP000199592"/>
    </source>
</evidence>
<dbReference type="RefSeq" id="WP_090293934.1">
    <property type="nucleotide sequence ID" value="NZ_FNKI01000002.1"/>
</dbReference>
<evidence type="ECO:0000313" key="2">
    <source>
        <dbReference type="EMBL" id="SDW05939.1"/>
    </source>
</evidence>
<sequence>MGNMVQQPAKIFLAEKRYRYESNEYRCLSTPIERAEIQENATRISDETLAPGKSKLFTMDKNTSVILMPLVGEVEYGTLNKKQTIKISPEELQVVSLKKGSTFKIQNPSKKYSVNYLQIWLKESLEDRTVSFSDYGHNALNIIFESQNMKLHFGVLDGRIEAELVPAKKENTLLAFVINGAFELQNRLLETRDSLMLWNLEHLELEALSENAIVLLLEDYNS</sequence>
<dbReference type="Proteomes" id="UP000199592">
    <property type="component" value="Unassembled WGS sequence"/>
</dbReference>
<dbReference type="SUPFAM" id="SSF51182">
    <property type="entry name" value="RmlC-like cupins"/>
    <property type="match status" value="1"/>
</dbReference>
<name>A0A1H2QHL8_9FLAO</name>